<organism evidence="1 2">
    <name type="scientific">Paenibacillus mesotrionivorans</name>
    <dbReference type="NCBI Taxonomy" id="3160968"/>
    <lineage>
        <taxon>Bacteria</taxon>
        <taxon>Bacillati</taxon>
        <taxon>Bacillota</taxon>
        <taxon>Bacilli</taxon>
        <taxon>Bacillales</taxon>
        <taxon>Paenibacillaceae</taxon>
        <taxon>Paenibacillus</taxon>
    </lineage>
</organism>
<reference evidence="1" key="1">
    <citation type="submission" date="2024-12" db="EMBL/GenBank/DDBJ databases">
        <authorList>
            <person name="Wu N."/>
        </authorList>
    </citation>
    <scope>NUCLEOTIDE SEQUENCE</scope>
    <source>
        <strain evidence="1">P15</strain>
    </source>
</reference>
<proteinExistence type="predicted"/>
<gene>
    <name evidence="1" type="ORF">ACI1P1_08895</name>
</gene>
<sequence length="1557" mass="166978">MYALFLPGSKNRMGRRVVPLLLALVLLLSAPLIAMGAVAPLPGPNTPMVYDDFSNGGTFTQNWANWYNQAGGTGTYAKVTADGRAVGKFTQTPATASSWAKFEPQHDNGNFYGYRYITFVMKNPGNEGARIRIGITDGTNSYNLSGDWITVPQDWTTFNFDLDQFPVLNRKSIHFSIWLRQTGGQYGEILIDEIKGTSPAEGQPATLSNTGVDQISGDENTRFTFRATYTDPDNDAPFAVQLVLDDTTVIAMDEVERGDFQYADGKDYILATKLSAGTHTYAIRATDAHNDPAVWTGQPITVASVWQTADVNDNAIGPGAAQFQYAGTGWQYGAATAGSFGGDQHVSAAAGDTATFRFTGTKVQLYGAKAPGYGIAGISIDGGEELAVSAYAASRQEHVLLYTSPELLNGAHTLTVRVTGEKETVSSGAAVAVDQVKAVLYTGNLVDSINVSQAGYGALDYKLATVTAVDALTDLSVQIKSGAAAVWSGNLKDEGVIWGKHAYSLDFSSFTQTGESFTITTNGKTSYNFPIRSNLWNSFKDEMTAFYRLQRSTDTRVSYPAGYSDIAPSAKVFHPESFLDDAVAADGTHYDLTGGWFDAGDYGKYGGNQWVTGEIALAYLRHADSPEVNYDNDANGIPDLLDEAIFGSEYLMKFADQMDGAIYNIKNYTDFKHPEKATDNIVGTADDPTLRELCVGGSGKAAGALAATARAINDAIANGRVSSSKVAELQDFSNTISAAAVPFYQFALNWVGPDPGSYVTTGGIPNTLLWAEVELYLLTGAAEYKNAALPRISAIAPGDLRSTNYWDMRPMTLAEFYPVADTAVKAHIKSVLDKQMEYFLTSQDDTPYGVLNEFGNFGVNEPLGSYIGDALRYNDLFPDPAVKQAAMKGLYWIFGNNPWNKSWVSGVGTDHVRYVHTRLDEEARSSTNRGVVVPGAMVAGPNMKDTKNKASVSPWYEDRPFPEDDLNQWRYNEFSISIQAGLLYSVMALSGTSDASVGGQALPELPVTTPAIGDYVTGMVTVFAEPQGAVSAMDYRVDGSYQPMTGSGGVYTAQYDTSSLAPYTNKRAYVRGTAADGRSTYSATHFTVAPPLPDPGHPLLYDNFSGQGTWGGGGLDWVNWYNQDGGSGVYTDGTEDGRSIGRFTHNSASTKSQAKFEPWKDKVDLSGYRYLTVVMKNPGYDGMRVKITGSGGYIAVPTEWTTFNFDLDASGTLDKKAVHLEVWLKETTAVPGELWIDEIYASNQPSGTAPVLSGTGVNAVAGDTDTLFTFSADYQDVDNQKPFRVQVVIDGVIRDMAELNTADTVYTDGKQYTYSTRLGLGTHSYYFRTTDNTSAVVAAPVVTGPVVTAPLPPGPLLLEAEQLTVAAMSAGDAHTLRTDTKLSGGQGTNLAANAVGDFVEYRWSPAGVTALRSGVTAAVYGAETVTGQVYGGYTGIGVELPPDDSDMAGFTVSGSVYGLNPSAAAALATGGKLYNVKVGVMKNNDRGIYQLSVNGVNQGAPMDLYDLPTGAVYQEIDLGDVAFPAGGELVLRFTSTGKNVSSKGYRLVLDYVRLTPK</sequence>
<evidence type="ECO:0000313" key="1">
    <source>
        <dbReference type="EMBL" id="MFM9328401.1"/>
    </source>
</evidence>
<keyword evidence="2" id="KW-1185">Reference proteome</keyword>
<evidence type="ECO:0000313" key="2">
    <source>
        <dbReference type="Proteomes" id="UP001631969"/>
    </source>
</evidence>
<comment type="caution">
    <text evidence="1">The sequence shown here is derived from an EMBL/GenBank/DDBJ whole genome shotgun (WGS) entry which is preliminary data.</text>
</comment>
<name>A0ACC7NUH2_9BACL</name>
<accession>A0ACC7NUH2</accession>
<dbReference type="EMBL" id="JBJURJ010000005">
    <property type="protein sequence ID" value="MFM9328401.1"/>
    <property type="molecule type" value="Genomic_DNA"/>
</dbReference>
<keyword evidence="1" id="KW-0378">Hydrolase</keyword>
<protein>
    <submittedName>
        <fullName evidence="1">Glycoside hydrolase family 9 protein</fullName>
    </submittedName>
</protein>
<dbReference type="Proteomes" id="UP001631969">
    <property type="component" value="Unassembled WGS sequence"/>
</dbReference>